<evidence type="ECO:0000256" key="1">
    <source>
        <dbReference type="ARBA" id="ARBA00004401"/>
    </source>
</evidence>
<dbReference type="InterPro" id="IPR000223">
    <property type="entry name" value="Pept_S26A_signal_pept_1"/>
</dbReference>
<organism evidence="9 10">
    <name type="scientific">Micrococcus terreus</name>
    <dbReference type="NCBI Taxonomy" id="574650"/>
    <lineage>
        <taxon>Bacteria</taxon>
        <taxon>Bacillati</taxon>
        <taxon>Actinomycetota</taxon>
        <taxon>Actinomycetes</taxon>
        <taxon>Micrococcales</taxon>
        <taxon>Micrococcaceae</taxon>
        <taxon>Micrococcus</taxon>
    </lineage>
</organism>
<comment type="similarity">
    <text evidence="2 6">Belongs to the peptidase S26 family.</text>
</comment>
<dbReference type="PANTHER" id="PTHR43390">
    <property type="entry name" value="SIGNAL PEPTIDASE I"/>
    <property type="match status" value="1"/>
</dbReference>
<dbReference type="PROSITE" id="PS00501">
    <property type="entry name" value="SPASE_I_1"/>
    <property type="match status" value="1"/>
</dbReference>
<dbReference type="EC" id="3.4.21.89" evidence="6"/>
<keyword evidence="10" id="KW-1185">Reference proteome</keyword>
<sequence length="245" mass="25823">MDSTAVTESPRPSATRSRRWRRWALSGVAVVVMAVLGAALLRSTVADLYLIPSGSMEPTLQEGDRVAVDREAYRGAPVQRGQIVVFDGEGSLTQYQSRTSVERAFQGAAQWLGLAPDPSAYVKRVIGVGGDSVRCCTDEGLLEVNGEPLAEPYLAESASTDAPASQVPFTVEVPEGRLFLLGDHRAASVDSRALLGAPGGGMIPLGKVEGQVTQIVWPTERRGPAGTVEGRASDGPVHGDGGEDR</sequence>
<evidence type="ECO:0000313" key="9">
    <source>
        <dbReference type="EMBL" id="SFV21027.1"/>
    </source>
</evidence>
<feature type="active site" evidence="5">
    <location>
        <position position="123"/>
    </location>
</feature>
<keyword evidence="6" id="KW-1133">Transmembrane helix</keyword>
<feature type="region of interest" description="Disordered" evidence="7">
    <location>
        <begin position="219"/>
        <end position="245"/>
    </location>
</feature>
<evidence type="ECO:0000259" key="8">
    <source>
        <dbReference type="Pfam" id="PF10502"/>
    </source>
</evidence>
<feature type="domain" description="Peptidase S26" evidence="8">
    <location>
        <begin position="28"/>
        <end position="217"/>
    </location>
</feature>
<name>A0A1I7MGG7_9MICC</name>
<evidence type="ECO:0000313" key="10">
    <source>
        <dbReference type="Proteomes" id="UP000198881"/>
    </source>
</evidence>
<dbReference type="GO" id="GO:0005886">
    <property type="term" value="C:plasma membrane"/>
    <property type="evidence" value="ECO:0007669"/>
    <property type="project" value="UniProtKB-SubCell"/>
</dbReference>
<dbReference type="Pfam" id="PF10502">
    <property type="entry name" value="Peptidase_S26"/>
    <property type="match status" value="1"/>
</dbReference>
<dbReference type="OrthoDB" id="9815782at2"/>
<feature type="active site" evidence="5">
    <location>
        <position position="55"/>
    </location>
</feature>
<proteinExistence type="inferred from homology"/>
<dbReference type="Proteomes" id="UP000198881">
    <property type="component" value="Unassembled WGS sequence"/>
</dbReference>
<evidence type="ECO:0000256" key="4">
    <source>
        <dbReference type="ARBA" id="ARBA00022801"/>
    </source>
</evidence>
<keyword evidence="4 6" id="KW-0378">Hydrolase</keyword>
<accession>A0A1I7MGG7</accession>
<evidence type="ECO:0000256" key="2">
    <source>
        <dbReference type="ARBA" id="ARBA00009370"/>
    </source>
</evidence>
<comment type="catalytic activity">
    <reaction evidence="6">
        <text>Cleavage of hydrophobic, N-terminal signal or leader sequences from secreted and periplasmic proteins.</text>
        <dbReference type="EC" id="3.4.21.89"/>
    </reaction>
</comment>
<dbReference type="PANTHER" id="PTHR43390:SF1">
    <property type="entry name" value="CHLOROPLAST PROCESSING PEPTIDASE"/>
    <property type="match status" value="1"/>
</dbReference>
<comment type="subcellular location">
    <subcellularLocation>
        <location evidence="1">Cell membrane</location>
        <topology evidence="1">Single-pass type II membrane protein</topology>
    </subcellularLocation>
    <subcellularLocation>
        <location evidence="6">Membrane</location>
        <topology evidence="6">Single-pass type II membrane protein</topology>
    </subcellularLocation>
</comment>
<keyword evidence="6" id="KW-0812">Transmembrane</keyword>
<feature type="transmembrane region" description="Helical" evidence="6">
    <location>
        <begin position="23"/>
        <end position="41"/>
    </location>
</feature>
<evidence type="ECO:0000256" key="7">
    <source>
        <dbReference type="SAM" id="MobiDB-lite"/>
    </source>
</evidence>
<dbReference type="PRINTS" id="PR00727">
    <property type="entry name" value="LEADERPTASE"/>
</dbReference>
<dbReference type="STRING" id="574650.SAMN04487966_102143"/>
<keyword evidence="6" id="KW-0472">Membrane</keyword>
<dbReference type="GO" id="GO:0006465">
    <property type="term" value="P:signal peptide processing"/>
    <property type="evidence" value="ECO:0007669"/>
    <property type="project" value="InterPro"/>
</dbReference>
<dbReference type="InterPro" id="IPR019533">
    <property type="entry name" value="Peptidase_S26"/>
</dbReference>
<dbReference type="AlphaFoldDB" id="A0A1I7MGG7"/>
<dbReference type="InterPro" id="IPR019756">
    <property type="entry name" value="Pept_S26A_signal_pept_1_Ser-AS"/>
</dbReference>
<dbReference type="Gene3D" id="2.10.109.10">
    <property type="entry name" value="Umud Fragment, subunit A"/>
    <property type="match status" value="1"/>
</dbReference>
<evidence type="ECO:0000256" key="3">
    <source>
        <dbReference type="ARBA" id="ARBA00022670"/>
    </source>
</evidence>
<evidence type="ECO:0000256" key="5">
    <source>
        <dbReference type="PIRSR" id="PIRSR600223-1"/>
    </source>
</evidence>
<dbReference type="InterPro" id="IPR036286">
    <property type="entry name" value="LexA/Signal_pep-like_sf"/>
</dbReference>
<dbReference type="GO" id="GO:0009003">
    <property type="term" value="F:signal peptidase activity"/>
    <property type="evidence" value="ECO:0007669"/>
    <property type="project" value="UniProtKB-EC"/>
</dbReference>
<keyword evidence="3 6" id="KW-0645">Protease</keyword>
<dbReference type="GO" id="GO:0004252">
    <property type="term" value="F:serine-type endopeptidase activity"/>
    <property type="evidence" value="ECO:0007669"/>
    <property type="project" value="InterPro"/>
</dbReference>
<evidence type="ECO:0000256" key="6">
    <source>
        <dbReference type="RuleBase" id="RU362042"/>
    </source>
</evidence>
<dbReference type="EMBL" id="FPCG01000002">
    <property type="protein sequence ID" value="SFV21027.1"/>
    <property type="molecule type" value="Genomic_DNA"/>
</dbReference>
<dbReference type="SUPFAM" id="SSF51306">
    <property type="entry name" value="LexA/Signal peptidase"/>
    <property type="match status" value="1"/>
</dbReference>
<gene>
    <name evidence="9" type="ORF">SAMN04487966_102143</name>
</gene>
<dbReference type="RefSeq" id="WP_091694396.1">
    <property type="nucleotide sequence ID" value="NZ_FPCG01000002.1"/>
</dbReference>
<protein>
    <recommendedName>
        <fullName evidence="6">Signal peptidase I</fullName>
        <ecNumber evidence="6">3.4.21.89</ecNumber>
    </recommendedName>
</protein>
<reference evidence="9 10" key="1">
    <citation type="submission" date="2016-10" db="EMBL/GenBank/DDBJ databases">
        <authorList>
            <person name="de Groot N.N."/>
        </authorList>
    </citation>
    <scope>NUCLEOTIDE SEQUENCE [LARGE SCALE GENOMIC DNA]</scope>
    <source>
        <strain evidence="9 10">CGMCC 1.7054</strain>
    </source>
</reference>
<dbReference type="NCBIfam" id="TIGR02227">
    <property type="entry name" value="sigpep_I_bact"/>
    <property type="match status" value="1"/>
</dbReference>
<dbReference type="CDD" id="cd06530">
    <property type="entry name" value="S26_SPase_I"/>
    <property type="match status" value="1"/>
</dbReference>